<accession>A0A6J7EDY9</accession>
<dbReference type="EMBL" id="CAFBLP010000027">
    <property type="protein sequence ID" value="CAB4878699.1"/>
    <property type="molecule type" value="Genomic_DNA"/>
</dbReference>
<feature type="region of interest" description="Disordered" evidence="1">
    <location>
        <begin position="33"/>
        <end position="55"/>
    </location>
</feature>
<evidence type="ECO:0000256" key="1">
    <source>
        <dbReference type="SAM" id="MobiDB-lite"/>
    </source>
</evidence>
<organism evidence="2">
    <name type="scientific">freshwater metagenome</name>
    <dbReference type="NCBI Taxonomy" id="449393"/>
    <lineage>
        <taxon>unclassified sequences</taxon>
        <taxon>metagenomes</taxon>
        <taxon>ecological metagenomes</taxon>
    </lineage>
</organism>
<feature type="compositionally biased region" description="Basic and acidic residues" evidence="1">
    <location>
        <begin position="36"/>
        <end position="55"/>
    </location>
</feature>
<proteinExistence type="predicted"/>
<reference evidence="2" key="1">
    <citation type="submission" date="2020-05" db="EMBL/GenBank/DDBJ databases">
        <authorList>
            <person name="Chiriac C."/>
            <person name="Salcher M."/>
            <person name="Ghai R."/>
            <person name="Kavagutti S V."/>
        </authorList>
    </citation>
    <scope>NUCLEOTIDE SEQUENCE</scope>
</reference>
<dbReference type="AlphaFoldDB" id="A0A6J7EDY9"/>
<sequence>MEVGRDHWRVRDGRSSGQRIALDHQRDDLYPCPGSRLRDDRDHDLRRARPTRQRDRLGHCACGQHRNDEGLQPVRLVPVGRRFGRRFLRRNNRFQSPTGRRTEVPPRRHPGHRGNAEQRPAVGRLCVERIPVRLRRRIRSGCARRVRWIPLAGGGGSDVPRRRFVHRRSRVEPQPHDGQRFRRDVEVAGHWNRPGQAHRLRPELLDRPGVERQRVHRRPVLGR</sequence>
<name>A0A6J7EDY9_9ZZZZ</name>
<feature type="region of interest" description="Disordered" evidence="1">
    <location>
        <begin position="90"/>
        <end position="118"/>
    </location>
</feature>
<gene>
    <name evidence="2" type="ORF">UFOPK3376_01295</name>
</gene>
<protein>
    <submittedName>
        <fullName evidence="2">Unannotated protein</fullName>
    </submittedName>
</protein>
<evidence type="ECO:0000313" key="2">
    <source>
        <dbReference type="EMBL" id="CAB4878699.1"/>
    </source>
</evidence>